<dbReference type="InterPro" id="IPR029489">
    <property type="entry name" value="OGT/SEC/SPY_C"/>
</dbReference>
<dbReference type="Gene3D" id="3.40.50.2000">
    <property type="entry name" value="Glycogen Phosphorylase B"/>
    <property type="match status" value="1"/>
</dbReference>
<accession>A0A076PLY1</accession>
<keyword evidence="6" id="KW-0677">Repeat</keyword>
<dbReference type="Pfam" id="PF13844">
    <property type="entry name" value="Glyco_transf_41"/>
    <property type="match status" value="2"/>
</dbReference>
<protein>
    <recommendedName>
        <fullName evidence="3">protein O-GlcNAc transferase</fullName>
        <ecNumber evidence="3">2.4.1.255</ecNumber>
    </recommendedName>
</protein>
<dbReference type="InterPro" id="IPR051939">
    <property type="entry name" value="Glycosyltr_41/O-GlcNAc_trsf"/>
</dbReference>
<proteinExistence type="inferred from homology"/>
<evidence type="ECO:0000256" key="7">
    <source>
        <dbReference type="ARBA" id="ARBA00022803"/>
    </source>
</evidence>
<dbReference type="Gene3D" id="3.40.50.11380">
    <property type="match status" value="1"/>
</dbReference>
<evidence type="ECO:0000256" key="2">
    <source>
        <dbReference type="ARBA" id="ARBA00005386"/>
    </source>
</evidence>
<gene>
    <name evidence="10" type="ORF">O987_02360</name>
</gene>
<dbReference type="SMART" id="SM00028">
    <property type="entry name" value="TPR"/>
    <property type="match status" value="1"/>
</dbReference>
<keyword evidence="7 8" id="KW-0802">TPR repeat</keyword>
<name>A0A076PLY1_COMTE</name>
<dbReference type="PANTHER" id="PTHR44835:SF1">
    <property type="entry name" value="PROTEIN O-GLCNAC TRANSFERASE"/>
    <property type="match status" value="1"/>
</dbReference>
<dbReference type="AlphaFoldDB" id="A0A076PLY1"/>
<dbReference type="PANTHER" id="PTHR44835">
    <property type="entry name" value="UDP-N-ACETYLGLUCOSAMINE--PEPTIDE N-ACETYLGLUCOSAMINYLTRANSFERASE SPINDLY-RELATED"/>
    <property type="match status" value="1"/>
</dbReference>
<sequence>MSSPSTTANSTPQQATPSELEEIHQLIKTNQFVPALTALMQQVAQDVRNPKLWLLIGLAYTRMSDWKPAIEALQTVLELDPREVQAEHLMAMALFSTGRKQEACDLIDKVAKKGNLGPQWMMRAYIHAHTSRDPMLALQAARDWGRRFADPLTRKAKPLKVADRSPRKKLRVGYVTADFRQHSVAFFMQPVLAHHNPDNVEVHVYSNGPSDSTTEHMRSLVPHWLDVMEMDDEALCERIRQDEIDVLVDLSGYTQGHRLGVFARRAAPVQVTWLGYMQTLGMKAMDYRLGGPASVEKNYFETLFRLDFPFCYTPPFYAPLCEEPPMLRNGYPTLISLNNSSKITDEMLRLWARILHKRTDIRLIIMVKEENPEAAQAHMQPRVEAANLPLDRVSVLHQQPLDRFMELGHIADIALDTSPVSGGTTTLHALWMGLLIVALDVKEDIGATTSRALRSLKLGGEIAENEDDYIDCVLKIIDDPSRMQRQRHEARELLRNSFLMNFPRMVKGLEKAYRLMWINFINDKKEFLHVNEKIENFI</sequence>
<dbReference type="Gene3D" id="1.25.40.10">
    <property type="entry name" value="Tetratricopeptide repeat domain"/>
    <property type="match status" value="1"/>
</dbReference>
<feature type="domain" description="O-GlcNAc transferase C-terminal" evidence="9">
    <location>
        <begin position="337"/>
        <end position="502"/>
    </location>
</feature>
<dbReference type="GO" id="GO:0097363">
    <property type="term" value="F:protein O-acetylglucosaminyltransferase activity"/>
    <property type="evidence" value="ECO:0007669"/>
    <property type="project" value="UniProtKB-EC"/>
</dbReference>
<comment type="similarity">
    <text evidence="2">Belongs to the glycosyltransferase 41 family. O-GlcNAc transferase subfamily.</text>
</comment>
<dbReference type="SUPFAM" id="SSF48452">
    <property type="entry name" value="TPR-like"/>
    <property type="match status" value="1"/>
</dbReference>
<dbReference type="PROSITE" id="PS50005">
    <property type="entry name" value="TPR"/>
    <property type="match status" value="1"/>
</dbReference>
<evidence type="ECO:0000256" key="3">
    <source>
        <dbReference type="ARBA" id="ARBA00011970"/>
    </source>
</evidence>
<dbReference type="InterPro" id="IPR011990">
    <property type="entry name" value="TPR-like_helical_dom_sf"/>
</dbReference>
<dbReference type="InterPro" id="IPR019734">
    <property type="entry name" value="TPR_rpt"/>
</dbReference>
<dbReference type="Proteomes" id="UP000028782">
    <property type="component" value="Chromosome"/>
</dbReference>
<dbReference type="HOGENOM" id="CLU_001721_4_1_4"/>
<dbReference type="EC" id="2.4.1.255" evidence="3"/>
<reference evidence="10 11" key="1">
    <citation type="journal article" date="2014" name="Genome Announc.">
        <title>Complete Genome Sequence of Polychlorinated Biphenyl Degrader Comamonas testosteroni TK102 (NBRC 109938).</title>
        <authorList>
            <person name="Fukuda K."/>
            <person name="Hosoyama A."/>
            <person name="Tsuchikane K."/>
            <person name="Ohji S."/>
            <person name="Yamazoe A."/>
            <person name="Fujita N."/>
            <person name="Shintani M."/>
            <person name="Kimbara K."/>
        </authorList>
    </citation>
    <scope>NUCLEOTIDE SEQUENCE [LARGE SCALE GENOMIC DNA]</scope>
    <source>
        <strain evidence="10">TK102</strain>
    </source>
</reference>
<evidence type="ECO:0000256" key="5">
    <source>
        <dbReference type="ARBA" id="ARBA00022679"/>
    </source>
</evidence>
<dbReference type="RefSeq" id="WP_043370712.1">
    <property type="nucleotide sequence ID" value="NZ_CP006704.1"/>
</dbReference>
<evidence type="ECO:0000256" key="1">
    <source>
        <dbReference type="ARBA" id="ARBA00004922"/>
    </source>
</evidence>
<dbReference type="KEGG" id="ctes:O987_02360"/>
<evidence type="ECO:0000313" key="10">
    <source>
        <dbReference type="EMBL" id="AIJ44660.1"/>
    </source>
</evidence>
<feature type="domain" description="O-GlcNAc transferase C-terminal" evidence="9">
    <location>
        <begin position="166"/>
        <end position="289"/>
    </location>
</feature>
<dbReference type="SUPFAM" id="SSF53756">
    <property type="entry name" value="UDP-Glycosyltransferase/glycogen phosphorylase"/>
    <property type="match status" value="1"/>
</dbReference>
<feature type="repeat" description="TPR" evidence="8">
    <location>
        <begin position="50"/>
        <end position="83"/>
    </location>
</feature>
<evidence type="ECO:0000256" key="8">
    <source>
        <dbReference type="PROSITE-ProRule" id="PRU00339"/>
    </source>
</evidence>
<keyword evidence="5" id="KW-0808">Transferase</keyword>
<evidence type="ECO:0000313" key="11">
    <source>
        <dbReference type="Proteomes" id="UP000028782"/>
    </source>
</evidence>
<organism evidence="10 11">
    <name type="scientific">Comamonas testosteroni TK102</name>
    <dbReference type="NCBI Taxonomy" id="1392005"/>
    <lineage>
        <taxon>Bacteria</taxon>
        <taxon>Pseudomonadati</taxon>
        <taxon>Pseudomonadota</taxon>
        <taxon>Betaproteobacteria</taxon>
        <taxon>Burkholderiales</taxon>
        <taxon>Comamonadaceae</taxon>
        <taxon>Comamonas</taxon>
    </lineage>
</organism>
<evidence type="ECO:0000256" key="6">
    <source>
        <dbReference type="ARBA" id="ARBA00022737"/>
    </source>
</evidence>
<comment type="pathway">
    <text evidence="1">Protein modification; protein glycosylation.</text>
</comment>
<evidence type="ECO:0000256" key="4">
    <source>
        <dbReference type="ARBA" id="ARBA00022676"/>
    </source>
</evidence>
<evidence type="ECO:0000259" key="9">
    <source>
        <dbReference type="Pfam" id="PF13844"/>
    </source>
</evidence>
<keyword evidence="4" id="KW-0328">Glycosyltransferase</keyword>
<dbReference type="EMBL" id="CP006704">
    <property type="protein sequence ID" value="AIJ44660.1"/>
    <property type="molecule type" value="Genomic_DNA"/>
</dbReference>